<reference evidence="9" key="1">
    <citation type="journal article" date="2019" name="Int. J. Syst. Evol. Microbiol.">
        <title>The Global Catalogue of Microorganisms (GCM) 10K type strain sequencing project: providing services to taxonomists for standard genome sequencing and annotation.</title>
        <authorList>
            <consortium name="The Broad Institute Genomics Platform"/>
            <consortium name="The Broad Institute Genome Sequencing Center for Infectious Disease"/>
            <person name="Wu L."/>
            <person name="Ma J."/>
        </authorList>
    </citation>
    <scope>NUCLEOTIDE SEQUENCE [LARGE SCALE GENOMIC DNA]</scope>
    <source>
        <strain evidence="9">CGMCC 4.7645</strain>
    </source>
</reference>
<protein>
    <submittedName>
        <fullName evidence="8">MFS transporter</fullName>
    </submittedName>
</protein>
<evidence type="ECO:0000256" key="2">
    <source>
        <dbReference type="ARBA" id="ARBA00022448"/>
    </source>
</evidence>
<dbReference type="InterPro" id="IPR020846">
    <property type="entry name" value="MFS_dom"/>
</dbReference>
<dbReference type="InterPro" id="IPR036259">
    <property type="entry name" value="MFS_trans_sf"/>
</dbReference>
<dbReference type="Gene3D" id="1.20.1250.20">
    <property type="entry name" value="MFS general substrate transporter like domains"/>
    <property type="match status" value="1"/>
</dbReference>
<name>A0ABW5FNE2_9PSEU</name>
<evidence type="ECO:0000256" key="6">
    <source>
        <dbReference type="SAM" id="Phobius"/>
    </source>
</evidence>
<dbReference type="RefSeq" id="WP_378263066.1">
    <property type="nucleotide sequence ID" value="NZ_JBHUKR010000006.1"/>
</dbReference>
<evidence type="ECO:0000256" key="3">
    <source>
        <dbReference type="ARBA" id="ARBA00022692"/>
    </source>
</evidence>
<accession>A0ABW5FNE2</accession>
<feature type="transmembrane region" description="Helical" evidence="6">
    <location>
        <begin position="165"/>
        <end position="187"/>
    </location>
</feature>
<comment type="subcellular location">
    <subcellularLocation>
        <location evidence="1">Cell membrane</location>
        <topology evidence="1">Multi-pass membrane protein</topology>
    </subcellularLocation>
</comment>
<dbReference type="Proteomes" id="UP001597417">
    <property type="component" value="Unassembled WGS sequence"/>
</dbReference>
<feature type="domain" description="Major facilitator superfamily (MFS) profile" evidence="7">
    <location>
        <begin position="36"/>
        <end position="458"/>
    </location>
</feature>
<evidence type="ECO:0000256" key="4">
    <source>
        <dbReference type="ARBA" id="ARBA00022989"/>
    </source>
</evidence>
<evidence type="ECO:0000259" key="7">
    <source>
        <dbReference type="PROSITE" id="PS50850"/>
    </source>
</evidence>
<organism evidence="8 9">
    <name type="scientific">Amycolatopsis pigmentata</name>
    <dbReference type="NCBI Taxonomy" id="450801"/>
    <lineage>
        <taxon>Bacteria</taxon>
        <taxon>Bacillati</taxon>
        <taxon>Actinomycetota</taxon>
        <taxon>Actinomycetes</taxon>
        <taxon>Pseudonocardiales</taxon>
        <taxon>Pseudonocardiaceae</taxon>
        <taxon>Amycolatopsis</taxon>
    </lineage>
</organism>
<feature type="transmembrane region" description="Helical" evidence="6">
    <location>
        <begin position="39"/>
        <end position="64"/>
    </location>
</feature>
<feature type="transmembrane region" description="Helical" evidence="6">
    <location>
        <begin position="193"/>
        <end position="213"/>
    </location>
</feature>
<feature type="transmembrane region" description="Helical" evidence="6">
    <location>
        <begin position="130"/>
        <end position="153"/>
    </location>
</feature>
<dbReference type="EMBL" id="JBHUKR010000006">
    <property type="protein sequence ID" value="MFD2416353.1"/>
    <property type="molecule type" value="Genomic_DNA"/>
</dbReference>
<feature type="transmembrane region" description="Helical" evidence="6">
    <location>
        <begin position="345"/>
        <end position="363"/>
    </location>
</feature>
<keyword evidence="2" id="KW-0813">Transport</keyword>
<feature type="transmembrane region" description="Helical" evidence="6">
    <location>
        <begin position="436"/>
        <end position="455"/>
    </location>
</feature>
<keyword evidence="4 6" id="KW-1133">Transmembrane helix</keyword>
<dbReference type="PANTHER" id="PTHR23511">
    <property type="entry name" value="SYNAPTIC VESICLE GLYCOPROTEIN 2"/>
    <property type="match status" value="1"/>
</dbReference>
<feature type="transmembrane region" description="Helical" evidence="6">
    <location>
        <begin position="369"/>
        <end position="389"/>
    </location>
</feature>
<evidence type="ECO:0000313" key="9">
    <source>
        <dbReference type="Proteomes" id="UP001597417"/>
    </source>
</evidence>
<evidence type="ECO:0000256" key="5">
    <source>
        <dbReference type="ARBA" id="ARBA00023136"/>
    </source>
</evidence>
<gene>
    <name evidence="8" type="ORF">ACFSXZ_08420</name>
</gene>
<dbReference type="Pfam" id="PF00083">
    <property type="entry name" value="Sugar_tr"/>
    <property type="match status" value="1"/>
</dbReference>
<feature type="transmembrane region" description="Helical" evidence="6">
    <location>
        <begin position="106"/>
        <end position="124"/>
    </location>
</feature>
<proteinExistence type="predicted"/>
<feature type="transmembrane region" description="Helical" evidence="6">
    <location>
        <begin position="76"/>
        <end position="99"/>
    </location>
</feature>
<keyword evidence="5 6" id="KW-0472">Membrane</keyword>
<keyword evidence="9" id="KW-1185">Reference proteome</keyword>
<evidence type="ECO:0000313" key="8">
    <source>
        <dbReference type="EMBL" id="MFD2416353.1"/>
    </source>
</evidence>
<dbReference type="InterPro" id="IPR005828">
    <property type="entry name" value="MFS_sugar_transport-like"/>
</dbReference>
<sequence length="471" mass="51207">MEPRESQASSDVSLAEEPRISRVAARLDRIPVLFRHWQLVLLGQFMWGSVLLLDTMAARIYPVYWGPKHIITQTQYSVLVGAATGAGPLLGGVLFGYLADRYGRKRIMIVSCAVAGLIAWPAAFTKSWPLLLACVGISALGIGGALAIVPSYNSEWCPPTSRNRLMLGSQVLSQMMLAFLGTALALVFLPQNFVVYVFVLAGMPLVTIPLIMLTMPESARWLEDHGRYGEADAIVSKMEAKALAKHGELAEPDYEAHRIVDTAKVRMTDVFRGHYLRRTMVILTVWVFFYFGPGGGFTPFQGVYIVSKGFSASQLFTILMIGGIGGVVGVFLAAVLNERFERRQLVLFASLVFTAGVVFYLVGGKSYGMLVIGTILAMFGFGVMLNNLYNYSAAIYPTRMRSVGTGWADGVGHVSAVFGPLIAGAFYSGTAGANHVGWFGWFVIVGTLAPAFILYRFGGNQRSISLEKSSS</sequence>
<dbReference type="PROSITE" id="PS50850">
    <property type="entry name" value="MFS"/>
    <property type="match status" value="1"/>
</dbReference>
<dbReference type="SUPFAM" id="SSF103473">
    <property type="entry name" value="MFS general substrate transporter"/>
    <property type="match status" value="1"/>
</dbReference>
<comment type="caution">
    <text evidence="8">The sequence shown here is derived from an EMBL/GenBank/DDBJ whole genome shotgun (WGS) entry which is preliminary data.</text>
</comment>
<feature type="transmembrane region" description="Helical" evidence="6">
    <location>
        <begin position="410"/>
        <end position="430"/>
    </location>
</feature>
<feature type="transmembrane region" description="Helical" evidence="6">
    <location>
        <begin position="312"/>
        <end position="333"/>
    </location>
</feature>
<keyword evidence="3 6" id="KW-0812">Transmembrane</keyword>
<evidence type="ECO:0000256" key="1">
    <source>
        <dbReference type="ARBA" id="ARBA00004651"/>
    </source>
</evidence>